<reference evidence="4 5" key="1">
    <citation type="submission" date="2024-04" db="EMBL/GenBank/DDBJ databases">
        <title>genome sequences of Mucor flavus KT1a and Helicostylum pulchrum KT1b strains isolated from the surface of a dry-aged beef.</title>
        <authorList>
            <person name="Toyotome T."/>
            <person name="Hosono M."/>
            <person name="Torimaru M."/>
            <person name="Fukuda K."/>
            <person name="Mikami N."/>
        </authorList>
    </citation>
    <scope>NUCLEOTIDE SEQUENCE [LARGE SCALE GENOMIC DNA]</scope>
    <source>
        <strain evidence="4 5">KT1a</strain>
    </source>
</reference>
<sequence>MFPIYIEQPQTQLSLSDYIHLQALLSQEQVEREHRLLKEYKKQQEQRRIERAMHKLQVLTELRRRRLQEEKAIEAYYEAKKQAHKRHLLEREQRILLQQQQEQYYAVLRQKKQRELQDQYRLWASAQKSADYVNPNQVLAASQIEKEEASEEEEEEEDTRQEQLATLVKLIFNAPECKDEVEPENKELPIETQDKVMTRDDFVEYIRNKAQSLYDDEAMEEDNTLLAMENIDQNESMDEDSATDTETEEEEVQVPSLVKSNDIQVLVNDILTNSETAEEFTQFPDEDPVKIAKYDALNRIEQELDEIQQNHEQHVLNTTLDFSKVSEERAASPDRLIAATTAENRELLGYEDQLMKVLLKLDMISSDGDASIRNERKPLVKRAEDMLNRVDEFKLREWEKVSSSSSSINLDSL</sequence>
<comment type="caution">
    <text evidence="4">The sequence shown here is derived from an EMBL/GenBank/DDBJ whole genome shotgun (WGS) entry which is preliminary data.</text>
</comment>
<evidence type="ECO:0000313" key="4">
    <source>
        <dbReference type="EMBL" id="GAA5813683.1"/>
    </source>
</evidence>
<dbReference type="PROSITE" id="PS51035">
    <property type="entry name" value="BAG"/>
    <property type="match status" value="1"/>
</dbReference>
<dbReference type="InterPro" id="IPR036533">
    <property type="entry name" value="BAG_dom_sf"/>
</dbReference>
<feature type="coiled-coil region" evidence="1">
    <location>
        <begin position="290"/>
        <end position="317"/>
    </location>
</feature>
<dbReference type="Gene3D" id="1.20.58.120">
    <property type="entry name" value="BAG domain"/>
    <property type="match status" value="1"/>
</dbReference>
<dbReference type="SUPFAM" id="SSF63491">
    <property type="entry name" value="BAG domain"/>
    <property type="match status" value="1"/>
</dbReference>
<evidence type="ECO:0000313" key="5">
    <source>
        <dbReference type="Proteomes" id="UP001473302"/>
    </source>
</evidence>
<name>A0ABP9Z3K5_9FUNG</name>
<evidence type="ECO:0000259" key="3">
    <source>
        <dbReference type="PROSITE" id="PS51035"/>
    </source>
</evidence>
<organism evidence="4 5">
    <name type="scientific">Mucor flavus</name>
    <dbReference type="NCBI Taxonomy" id="439312"/>
    <lineage>
        <taxon>Eukaryota</taxon>
        <taxon>Fungi</taxon>
        <taxon>Fungi incertae sedis</taxon>
        <taxon>Mucoromycota</taxon>
        <taxon>Mucoromycotina</taxon>
        <taxon>Mucoromycetes</taxon>
        <taxon>Mucorales</taxon>
        <taxon>Mucorineae</taxon>
        <taxon>Mucoraceae</taxon>
        <taxon>Mucor</taxon>
    </lineage>
</organism>
<dbReference type="Pfam" id="PF02179">
    <property type="entry name" value="BAG"/>
    <property type="match status" value="1"/>
</dbReference>
<gene>
    <name evidence="4" type="ORF">MFLAVUS_007169</name>
</gene>
<evidence type="ECO:0000256" key="2">
    <source>
        <dbReference type="SAM" id="MobiDB-lite"/>
    </source>
</evidence>
<evidence type="ECO:0000256" key="1">
    <source>
        <dbReference type="SAM" id="Coils"/>
    </source>
</evidence>
<feature type="compositionally biased region" description="Acidic residues" evidence="2">
    <location>
        <begin position="148"/>
        <end position="159"/>
    </location>
</feature>
<proteinExistence type="predicted"/>
<feature type="coiled-coil region" evidence="1">
    <location>
        <begin position="27"/>
        <end position="79"/>
    </location>
</feature>
<accession>A0ABP9Z3K5</accession>
<feature type="region of interest" description="Disordered" evidence="2">
    <location>
        <begin position="143"/>
        <end position="162"/>
    </location>
</feature>
<dbReference type="EMBL" id="BAABUK010000018">
    <property type="protein sequence ID" value="GAA5813683.1"/>
    <property type="molecule type" value="Genomic_DNA"/>
</dbReference>
<dbReference type="InterPro" id="IPR003103">
    <property type="entry name" value="BAG_domain"/>
</dbReference>
<feature type="region of interest" description="Disordered" evidence="2">
    <location>
        <begin position="230"/>
        <end position="251"/>
    </location>
</feature>
<keyword evidence="1" id="KW-0175">Coiled coil</keyword>
<protein>
    <recommendedName>
        <fullName evidence="3">BAG domain-containing protein</fullName>
    </recommendedName>
</protein>
<dbReference type="Proteomes" id="UP001473302">
    <property type="component" value="Unassembled WGS sequence"/>
</dbReference>
<feature type="domain" description="BAG" evidence="3">
    <location>
        <begin position="353"/>
        <end position="394"/>
    </location>
</feature>
<feature type="compositionally biased region" description="Acidic residues" evidence="2">
    <location>
        <begin position="235"/>
        <end position="251"/>
    </location>
</feature>
<keyword evidence="5" id="KW-1185">Reference proteome</keyword>